<feature type="region of interest" description="Disordered" evidence="1">
    <location>
        <begin position="1"/>
        <end position="27"/>
    </location>
</feature>
<reference evidence="2 3" key="1">
    <citation type="submission" date="2019-04" db="EMBL/GenBank/DDBJ databases">
        <title>Draft genome of the big-headed turtle Platysternon megacephalum.</title>
        <authorList>
            <person name="Gong S."/>
        </authorList>
    </citation>
    <scope>NUCLEOTIDE SEQUENCE [LARGE SCALE GENOMIC DNA]</scope>
    <source>
        <strain evidence="2">DO16091913</strain>
        <tissue evidence="2">Muscle</tissue>
    </source>
</reference>
<accession>A0A4D9DN48</accession>
<keyword evidence="3" id="KW-1185">Reference proteome</keyword>
<reference evidence="2 3" key="2">
    <citation type="submission" date="2019-04" db="EMBL/GenBank/DDBJ databases">
        <title>The genome sequence of big-headed turtle.</title>
        <authorList>
            <person name="Gong S."/>
        </authorList>
    </citation>
    <scope>NUCLEOTIDE SEQUENCE [LARGE SCALE GENOMIC DNA]</scope>
    <source>
        <strain evidence="2">DO16091913</strain>
        <tissue evidence="2">Muscle</tissue>
    </source>
</reference>
<protein>
    <submittedName>
        <fullName evidence="2">Glycine N-acyltransferase-like protein 3-like</fullName>
    </submittedName>
</protein>
<keyword evidence="2" id="KW-0012">Acyltransferase</keyword>
<name>A0A4D9DN48_9SAUR</name>
<gene>
    <name evidence="2" type="ORF">DR999_PMT19022</name>
</gene>
<sequence>MGSSQHPSSSYLPSSPSATSSFLDSPSNLCPTPSFRPSALLPLTAVPPSGTGLGRGCQELSPTSQGPPLCHFSPREIRDSKLLISAIGADISNSPSKAPLVPLWGVWQAPHLQSTPFSPTSSS</sequence>
<proteinExistence type="predicted"/>
<evidence type="ECO:0000256" key="1">
    <source>
        <dbReference type="SAM" id="MobiDB-lite"/>
    </source>
</evidence>
<evidence type="ECO:0000313" key="2">
    <source>
        <dbReference type="EMBL" id="TFJ99005.1"/>
    </source>
</evidence>
<dbReference type="GO" id="GO:0016746">
    <property type="term" value="F:acyltransferase activity"/>
    <property type="evidence" value="ECO:0007669"/>
    <property type="project" value="UniProtKB-KW"/>
</dbReference>
<evidence type="ECO:0000313" key="3">
    <source>
        <dbReference type="Proteomes" id="UP000297703"/>
    </source>
</evidence>
<feature type="region of interest" description="Disordered" evidence="1">
    <location>
        <begin position="40"/>
        <end position="72"/>
    </location>
</feature>
<dbReference type="AlphaFoldDB" id="A0A4D9DN48"/>
<organism evidence="2 3">
    <name type="scientific">Platysternon megacephalum</name>
    <name type="common">big-headed turtle</name>
    <dbReference type="NCBI Taxonomy" id="55544"/>
    <lineage>
        <taxon>Eukaryota</taxon>
        <taxon>Metazoa</taxon>
        <taxon>Chordata</taxon>
        <taxon>Craniata</taxon>
        <taxon>Vertebrata</taxon>
        <taxon>Euteleostomi</taxon>
        <taxon>Archelosauria</taxon>
        <taxon>Testudinata</taxon>
        <taxon>Testudines</taxon>
        <taxon>Cryptodira</taxon>
        <taxon>Durocryptodira</taxon>
        <taxon>Testudinoidea</taxon>
        <taxon>Platysternidae</taxon>
        <taxon>Platysternon</taxon>
    </lineage>
</organism>
<comment type="caution">
    <text evidence="2">The sequence shown here is derived from an EMBL/GenBank/DDBJ whole genome shotgun (WGS) entry which is preliminary data.</text>
</comment>
<dbReference type="Proteomes" id="UP000297703">
    <property type="component" value="Unassembled WGS sequence"/>
</dbReference>
<dbReference type="EMBL" id="QXTE01000355">
    <property type="protein sequence ID" value="TFJ99005.1"/>
    <property type="molecule type" value="Genomic_DNA"/>
</dbReference>
<keyword evidence="2" id="KW-0808">Transferase</keyword>